<dbReference type="AlphaFoldDB" id="A0A645IZ94"/>
<proteinExistence type="predicted"/>
<evidence type="ECO:0000256" key="1">
    <source>
        <dbReference type="SAM" id="MobiDB-lite"/>
    </source>
</evidence>
<protein>
    <submittedName>
        <fullName evidence="2">Uncharacterized protein</fullName>
    </submittedName>
</protein>
<gene>
    <name evidence="2" type="ORF">SDC9_204341</name>
</gene>
<accession>A0A645IZ94</accession>
<dbReference type="EMBL" id="VSSQ01127237">
    <property type="protein sequence ID" value="MPN56651.1"/>
    <property type="molecule type" value="Genomic_DNA"/>
</dbReference>
<feature type="region of interest" description="Disordered" evidence="1">
    <location>
        <begin position="1"/>
        <end position="48"/>
    </location>
</feature>
<evidence type="ECO:0000313" key="2">
    <source>
        <dbReference type="EMBL" id="MPN56651.1"/>
    </source>
</evidence>
<name>A0A645IZ94_9ZZZZ</name>
<reference evidence="2" key="1">
    <citation type="submission" date="2019-08" db="EMBL/GenBank/DDBJ databases">
        <authorList>
            <person name="Kucharzyk K."/>
            <person name="Murdoch R.W."/>
            <person name="Higgins S."/>
            <person name="Loffler F."/>
        </authorList>
    </citation>
    <scope>NUCLEOTIDE SEQUENCE</scope>
</reference>
<organism evidence="2">
    <name type="scientific">bioreactor metagenome</name>
    <dbReference type="NCBI Taxonomy" id="1076179"/>
    <lineage>
        <taxon>unclassified sequences</taxon>
        <taxon>metagenomes</taxon>
        <taxon>ecological metagenomes</taxon>
    </lineage>
</organism>
<sequence length="151" mass="15273">MMKISKGIAHGVHRRGGRARDHHAAQGGGQHQTVPLGGRQRSGRQRVEAGGNAPDALLCQHVADFPGQVGQHALHTVGQGINGGVHRHPVGQAGGIASVQIGKPGEQNGVCDRGLCFGGIVCKDGILRGLAAGAGGGGDADQRQGFGLILP</sequence>
<comment type="caution">
    <text evidence="2">The sequence shown here is derived from an EMBL/GenBank/DDBJ whole genome shotgun (WGS) entry which is preliminary data.</text>
</comment>